<feature type="transmembrane region" description="Helical" evidence="1">
    <location>
        <begin position="84"/>
        <end position="108"/>
    </location>
</feature>
<dbReference type="AlphaFoldDB" id="H7C6W6"/>
<dbReference type="Proteomes" id="UP000001415">
    <property type="component" value="Chromosome"/>
</dbReference>
<feature type="transmembrane region" description="Helical" evidence="1">
    <location>
        <begin position="120"/>
        <end position="141"/>
    </location>
</feature>
<keyword evidence="1" id="KW-0812">Transmembrane</keyword>
<keyword evidence="3" id="KW-1185">Reference proteome</keyword>
<evidence type="ECO:0000313" key="2">
    <source>
        <dbReference type="EMBL" id="AAO80432.1"/>
    </source>
</evidence>
<protein>
    <submittedName>
        <fullName evidence="2">Uncharacterized protein</fullName>
    </submittedName>
</protein>
<reference evidence="2 3" key="1">
    <citation type="journal article" date="2003" name="Science">
        <title>Role of mobile DNA in the evolution of vancomycin-resistant Enterococcus faecalis.</title>
        <authorList>
            <person name="Paulsen I."/>
            <person name="Banerjei L."/>
            <person name="Myers G.S.A."/>
            <person name="Nelson K.E."/>
            <person name="Seshadri R."/>
            <person name="Read T.D."/>
            <person name="Fouts D.E."/>
            <person name="Eisen J.A."/>
            <person name="Gill S.R."/>
            <person name="Heidelberg J.F."/>
            <person name="Tettelin H."/>
            <person name="Dodson R.J."/>
            <person name="Umayam L."/>
            <person name="Brinkac L."/>
            <person name="Beanan M."/>
            <person name="Daugherty S."/>
            <person name="DeBoy R.T."/>
            <person name="Durkin S."/>
            <person name="Kolonay J."/>
            <person name="Madupu R."/>
            <person name="Nelson W."/>
            <person name="Vamathevan J."/>
            <person name="Tran B."/>
            <person name="Upton J."/>
            <person name="Hansen T."/>
            <person name="Shetty J."/>
            <person name="Khouri H."/>
            <person name="Utterback T."/>
            <person name="Radune D."/>
            <person name="Ketchum K.A."/>
            <person name="Dougherty B.A."/>
            <person name="Fraser C.M."/>
        </authorList>
    </citation>
    <scope>NUCLEOTIDE SEQUENCE [LARGE SCALE GENOMIC DNA]</scope>
    <source>
        <strain evidence="3">ATCC 700802 / V583</strain>
    </source>
</reference>
<feature type="transmembrane region" description="Helical" evidence="1">
    <location>
        <begin position="21"/>
        <end position="45"/>
    </location>
</feature>
<dbReference type="EnsemblBacteria" id="AAO80432">
    <property type="protein sequence ID" value="AAO80432"/>
    <property type="gene ID" value="EF_0603"/>
</dbReference>
<feature type="transmembrane region" description="Helical" evidence="1">
    <location>
        <begin position="51"/>
        <end position="72"/>
    </location>
</feature>
<dbReference type="HOGENOM" id="CLU_142768_0_0_9"/>
<proteinExistence type="predicted"/>
<gene>
    <name evidence="2" type="ordered locus">EF_0603</name>
</gene>
<keyword evidence="1" id="KW-1133">Transmembrane helix</keyword>
<evidence type="ECO:0000256" key="1">
    <source>
        <dbReference type="SAM" id="Phobius"/>
    </source>
</evidence>
<dbReference type="EMBL" id="AE016830">
    <property type="protein sequence ID" value="AAO80432.1"/>
    <property type="molecule type" value="Genomic_DNA"/>
</dbReference>
<sequence>MEIIDDQKFYQQMERLKQETFWKYLTHSHQFLYFIPLLCLIDFLFYPHFSWWFVLKLLLLVGSMFLYLYWIYNFYRRIDQKGMISFLFLKLFFMYDLCNSVVMMIIMTNFYQTFVKKIGFFYNLIGAVVLGIIVGCVYSGCSYERIKVYLGSKKKVNGQTK</sequence>
<dbReference type="PATRIC" id="fig|226185.45.peg.2548"/>
<keyword evidence="1" id="KW-0472">Membrane</keyword>
<accession>H7C6W6</accession>
<dbReference type="RefSeq" id="WP_002358598.1">
    <property type="nucleotide sequence ID" value="NC_004668.1"/>
</dbReference>
<name>H7C6W6_ENTFA</name>
<dbReference type="KEGG" id="efa:EF0603"/>
<evidence type="ECO:0000313" key="3">
    <source>
        <dbReference type="Proteomes" id="UP000001415"/>
    </source>
</evidence>
<organism evidence="2 3">
    <name type="scientific">Enterococcus faecalis (strain ATCC 700802 / V583)</name>
    <dbReference type="NCBI Taxonomy" id="226185"/>
    <lineage>
        <taxon>Bacteria</taxon>
        <taxon>Bacillati</taxon>
        <taxon>Bacillota</taxon>
        <taxon>Bacilli</taxon>
        <taxon>Lactobacillales</taxon>
        <taxon>Enterococcaceae</taxon>
        <taxon>Enterococcus</taxon>
    </lineage>
</organism>